<gene>
    <name evidence="2" type="ORF">Hypma_005343</name>
</gene>
<dbReference type="EMBL" id="LUEZ02000023">
    <property type="protein sequence ID" value="RDB26824.1"/>
    <property type="molecule type" value="Genomic_DNA"/>
</dbReference>
<dbReference type="InParanoid" id="A0A369K4W7"/>
<dbReference type="Gene3D" id="3.40.50.300">
    <property type="entry name" value="P-loop containing nucleotide triphosphate hydrolases"/>
    <property type="match status" value="1"/>
</dbReference>
<protein>
    <submittedName>
        <fullName evidence="2">Uncharacterized protein</fullName>
    </submittedName>
</protein>
<dbReference type="Proteomes" id="UP000076154">
    <property type="component" value="Unassembled WGS sequence"/>
</dbReference>
<sequence>MYTLPFGTNIRSFLKLRAVYPQWDHTLQQVADHPAPELIHTLKDRNRWPFLRHLGSMKRITCPNPDSVSKEILPFTGAKGPWPLIYRVQIQCNSPALSTGVTLVDLPGLGDSNIARCSVTESYIKTADHFFTVLPITRAVDAQITSELLGASKLQLKPSRHKDGTFNSSKLTFVVTKCDDISWEEVARSMQLEDDLEFAQLYNKFNECQQNTTYLEEKHQEACNECRRYEEEPSSSFTAPSKWANAEGTDTDDIGGKRSLSDSNDAPAAKRIKVAWKTHEVQEHELFHQLNQVRERLKVCQEQERMAQYALRAFCSQKRSEETSAALSEKIMEEMEDDFGDTAGMFPVFTVATRDYQKIDRRMSGETTCFLDVTDTKIPALQDHCRVLARRVREDFALASFEMLSRTISSMYRAFKGIERADDKDLQLLSITWGEQHGRIRNGPKSLEERLRRNFVASRDKTIEALKERFKDGLEDTCAAAAEEAIAMAVPTAQTLQQEIVWQQLRAIFRRDGAGIQNINETFAKPFLEEIEESWRLTLDHDFFPQFQDDIQTIIDNMIRELVKTCRSASFRERAEAQATNAARETKQALSHLQKRVKSKLNEDQKGVSRTIISEVQLRLTEGYAETLEIQGRGSVAMQNEFFQRWLKWEKHTIFGGLKDSVLNGLDSTAREIDKTIWELLENLAEKVHAEMSLLWENKPKQTPEFLRMKKEVKRWEQQLSARLQEDKSRWRGT</sequence>
<evidence type="ECO:0000313" key="2">
    <source>
        <dbReference type="EMBL" id="RDB26824.1"/>
    </source>
</evidence>
<dbReference type="AlphaFoldDB" id="A0A369K4W7"/>
<comment type="caution">
    <text evidence="2">The sequence shown here is derived from an EMBL/GenBank/DDBJ whole genome shotgun (WGS) entry which is preliminary data.</text>
</comment>
<keyword evidence="3" id="KW-1185">Reference proteome</keyword>
<evidence type="ECO:0000313" key="3">
    <source>
        <dbReference type="Proteomes" id="UP000076154"/>
    </source>
</evidence>
<name>A0A369K4W7_HYPMA</name>
<evidence type="ECO:0000256" key="1">
    <source>
        <dbReference type="SAM" id="MobiDB-lite"/>
    </source>
</evidence>
<organism evidence="2 3">
    <name type="scientific">Hypsizygus marmoreus</name>
    <name type="common">White beech mushroom</name>
    <name type="synonym">Agaricus marmoreus</name>
    <dbReference type="NCBI Taxonomy" id="39966"/>
    <lineage>
        <taxon>Eukaryota</taxon>
        <taxon>Fungi</taxon>
        <taxon>Dikarya</taxon>
        <taxon>Basidiomycota</taxon>
        <taxon>Agaricomycotina</taxon>
        <taxon>Agaricomycetes</taxon>
        <taxon>Agaricomycetidae</taxon>
        <taxon>Agaricales</taxon>
        <taxon>Tricholomatineae</taxon>
        <taxon>Lyophyllaceae</taxon>
        <taxon>Hypsizygus</taxon>
    </lineage>
</organism>
<dbReference type="STRING" id="39966.A0A369K4W7"/>
<accession>A0A369K4W7</accession>
<dbReference type="SUPFAM" id="SSF52540">
    <property type="entry name" value="P-loop containing nucleoside triphosphate hydrolases"/>
    <property type="match status" value="1"/>
</dbReference>
<dbReference type="PANTHER" id="PTHR36681">
    <property type="entry name" value="NUCLEAR GTPASE, GERMINAL CENTER-ASSOCIATED, TANDEM DUPLICATE 3"/>
    <property type="match status" value="1"/>
</dbReference>
<reference evidence="2" key="1">
    <citation type="submission" date="2018-04" db="EMBL/GenBank/DDBJ databases">
        <title>Whole genome sequencing of Hypsizygus marmoreus.</title>
        <authorList>
            <person name="Choi I.-G."/>
            <person name="Min B."/>
            <person name="Kim J.-G."/>
            <person name="Kim S."/>
            <person name="Oh Y.-L."/>
            <person name="Kong W.-S."/>
            <person name="Park H."/>
            <person name="Jeong J."/>
            <person name="Song E.-S."/>
        </authorList>
    </citation>
    <scope>NUCLEOTIDE SEQUENCE [LARGE SCALE GENOMIC DNA]</scope>
    <source>
        <strain evidence="2">51987-8</strain>
    </source>
</reference>
<dbReference type="InterPro" id="IPR027417">
    <property type="entry name" value="P-loop_NTPase"/>
</dbReference>
<proteinExistence type="predicted"/>
<dbReference type="OrthoDB" id="3598281at2759"/>
<dbReference type="PANTHER" id="PTHR36681:SF3">
    <property type="entry name" value="NUCLEAR GTPASE, GERMINAL CENTER-ASSOCIATED, TANDEM DUPLICATE 3"/>
    <property type="match status" value="1"/>
</dbReference>
<feature type="region of interest" description="Disordered" evidence="1">
    <location>
        <begin position="234"/>
        <end position="265"/>
    </location>
</feature>